<name>A0A0G2KBQ8_ORYRU</name>
<reference evidence="1" key="2">
    <citation type="submission" date="2015-06" db="UniProtKB">
        <authorList>
            <consortium name="EnsemblPlants"/>
        </authorList>
    </citation>
    <scope>IDENTIFICATION</scope>
</reference>
<proteinExistence type="predicted"/>
<organism evidence="1 2">
    <name type="scientific">Oryza rufipogon</name>
    <name type="common">Brownbeard rice</name>
    <name type="synonym">Asian wild rice</name>
    <dbReference type="NCBI Taxonomy" id="4529"/>
    <lineage>
        <taxon>Eukaryota</taxon>
        <taxon>Viridiplantae</taxon>
        <taxon>Streptophyta</taxon>
        <taxon>Embryophyta</taxon>
        <taxon>Tracheophyta</taxon>
        <taxon>Spermatophyta</taxon>
        <taxon>Magnoliopsida</taxon>
        <taxon>Liliopsida</taxon>
        <taxon>Poales</taxon>
        <taxon>Poaceae</taxon>
        <taxon>BOP clade</taxon>
        <taxon>Oryzoideae</taxon>
        <taxon>Oryzeae</taxon>
        <taxon>Oryzinae</taxon>
        <taxon>Oryza</taxon>
    </lineage>
</organism>
<sequence length="10" mass="1080">MMTTVVADGR</sequence>
<dbReference type="EnsemblPlants" id="ORUFI02G33630.1">
    <property type="protein sequence ID" value="ORUFI02G33630.1"/>
    <property type="gene ID" value="ORUFI02G33630"/>
</dbReference>
<evidence type="ECO:0000313" key="1">
    <source>
        <dbReference type="EnsemblPlants" id="ORUFI02G33630.1"/>
    </source>
</evidence>
<evidence type="ECO:0000313" key="2">
    <source>
        <dbReference type="Proteomes" id="UP000008022"/>
    </source>
</evidence>
<protein>
    <submittedName>
        <fullName evidence="1">Uncharacterized protein</fullName>
    </submittedName>
</protein>
<accession>A0A0G2KBQ8</accession>
<dbReference type="Gramene" id="ORUFI02G33630.1">
    <property type="protein sequence ID" value="ORUFI02G33630.1"/>
    <property type="gene ID" value="ORUFI02G33630"/>
</dbReference>
<keyword evidence="2" id="KW-1185">Reference proteome</keyword>
<reference evidence="2" key="1">
    <citation type="submission" date="2013-06" db="EMBL/GenBank/DDBJ databases">
        <authorList>
            <person name="Zhao Q."/>
        </authorList>
    </citation>
    <scope>NUCLEOTIDE SEQUENCE</scope>
    <source>
        <strain evidence="2">cv. W1943</strain>
    </source>
</reference>
<dbReference type="Proteomes" id="UP000008022">
    <property type="component" value="Unassembled WGS sequence"/>
</dbReference>